<dbReference type="InterPro" id="IPR027383">
    <property type="entry name" value="Znf_put"/>
</dbReference>
<dbReference type="EMBL" id="OMOD01000116">
    <property type="protein sequence ID" value="SPF39058.1"/>
    <property type="molecule type" value="Genomic_DNA"/>
</dbReference>
<sequence>MSFCSSGLRARDSGLEGKFMKCEWVRQNIVFYVYGEVADDARHELEQHVARCADCAAELKAEQEFHALLSQDRAADATPNLLAASRMRLQEALETAEQGGFLHRLAFDPANWLRQVRFAPALASAILILGFAGGVGTAYKVIPHGPEGSVAPQPVAESSIAGIQSVTQEAGTNQISIKYNMVSTQEAQGSLNDQRIQQLLLYAARNNYNSGVRMDSVGLLTQKPTDTNFRDALIYALQYDTNPGVRFKALDGLGPYVKDDTQVRDSLLQALVNDTNPGVRTEALRMLEPVKADSSVRAVLMTLAAKDSSQYIRSQARTLLAQLPEID</sequence>
<dbReference type="SUPFAM" id="SSF48371">
    <property type="entry name" value="ARM repeat"/>
    <property type="match status" value="1"/>
</dbReference>
<dbReference type="InterPro" id="IPR011989">
    <property type="entry name" value="ARM-like"/>
</dbReference>
<evidence type="ECO:0000313" key="3">
    <source>
        <dbReference type="Proteomes" id="UP000238701"/>
    </source>
</evidence>
<dbReference type="OrthoDB" id="113002at2"/>
<evidence type="ECO:0000313" key="2">
    <source>
        <dbReference type="EMBL" id="SPF39058.1"/>
    </source>
</evidence>
<dbReference type="AlphaFoldDB" id="A0A2U3KHC9"/>
<dbReference type="Gene3D" id="1.25.10.10">
    <property type="entry name" value="Leucine-rich Repeat Variant"/>
    <property type="match status" value="1"/>
</dbReference>
<feature type="domain" description="Putative zinc-finger" evidence="1">
    <location>
        <begin position="22"/>
        <end position="56"/>
    </location>
</feature>
<accession>A0A2U3KHC9</accession>
<reference evidence="3" key="1">
    <citation type="submission" date="2018-02" db="EMBL/GenBank/DDBJ databases">
        <authorList>
            <person name="Hausmann B."/>
        </authorList>
    </citation>
    <scope>NUCLEOTIDE SEQUENCE [LARGE SCALE GENOMIC DNA]</scope>
    <source>
        <strain evidence="3">Peat soil MAG SbA1</strain>
    </source>
</reference>
<protein>
    <recommendedName>
        <fullName evidence="1">Putative zinc-finger domain-containing protein</fullName>
    </recommendedName>
</protein>
<dbReference type="InterPro" id="IPR041916">
    <property type="entry name" value="Anti_sigma_zinc_sf"/>
</dbReference>
<dbReference type="InterPro" id="IPR016024">
    <property type="entry name" value="ARM-type_fold"/>
</dbReference>
<dbReference type="Pfam" id="PF13646">
    <property type="entry name" value="HEAT_2"/>
    <property type="match status" value="1"/>
</dbReference>
<organism evidence="2 3">
    <name type="scientific">Candidatus Sulfotelmatobacter kueseliae</name>
    <dbReference type="NCBI Taxonomy" id="2042962"/>
    <lineage>
        <taxon>Bacteria</taxon>
        <taxon>Pseudomonadati</taxon>
        <taxon>Acidobacteriota</taxon>
        <taxon>Terriglobia</taxon>
        <taxon>Terriglobales</taxon>
        <taxon>Candidatus Korobacteraceae</taxon>
        <taxon>Candidatus Sulfotelmatobacter</taxon>
    </lineage>
</organism>
<dbReference type="Proteomes" id="UP000238701">
    <property type="component" value="Unassembled WGS sequence"/>
</dbReference>
<evidence type="ECO:0000259" key="1">
    <source>
        <dbReference type="Pfam" id="PF13490"/>
    </source>
</evidence>
<dbReference type="Gene3D" id="1.10.10.1320">
    <property type="entry name" value="Anti-sigma factor, zinc-finger domain"/>
    <property type="match status" value="1"/>
</dbReference>
<name>A0A2U3KHC9_9BACT</name>
<proteinExistence type="predicted"/>
<dbReference type="Pfam" id="PF13490">
    <property type="entry name" value="zf-HC2"/>
    <property type="match status" value="1"/>
</dbReference>
<gene>
    <name evidence="2" type="ORF">SBA1_240007</name>
</gene>